<dbReference type="Proteomes" id="UP000318126">
    <property type="component" value="Unassembled WGS sequence"/>
</dbReference>
<organism evidence="2 3">
    <name type="scientific">Shewanella hanedai</name>
    <name type="common">Alteromonas hanedai</name>
    <dbReference type="NCBI Taxonomy" id="25"/>
    <lineage>
        <taxon>Bacteria</taxon>
        <taxon>Pseudomonadati</taxon>
        <taxon>Pseudomonadota</taxon>
        <taxon>Gammaproteobacteria</taxon>
        <taxon>Alteromonadales</taxon>
        <taxon>Shewanellaceae</taxon>
        <taxon>Shewanella</taxon>
    </lineage>
</organism>
<evidence type="ECO:0000313" key="3">
    <source>
        <dbReference type="Proteomes" id="UP000318126"/>
    </source>
</evidence>
<comment type="caution">
    <text evidence="2">The sequence shown here is derived from an EMBL/GenBank/DDBJ whole genome shotgun (WGS) entry which is preliminary data.</text>
</comment>
<evidence type="ECO:0000256" key="1">
    <source>
        <dbReference type="SAM" id="Phobius"/>
    </source>
</evidence>
<dbReference type="Pfam" id="PF06196">
    <property type="entry name" value="DUF997"/>
    <property type="match status" value="1"/>
</dbReference>
<keyword evidence="3" id="KW-1185">Reference proteome</keyword>
<protein>
    <submittedName>
        <fullName evidence="2">DUF997 family protein</fullName>
    </submittedName>
</protein>
<feature type="transmembrane region" description="Helical" evidence="1">
    <location>
        <begin position="7"/>
        <end position="26"/>
    </location>
</feature>
<proteinExistence type="predicted"/>
<sequence>MSSLSKTALMLTLGYFILWCAGPLFIDKTWVLFGLPVWFWFSCILAPLVLILSLVIFVGRDHD</sequence>
<dbReference type="OrthoDB" id="7062456at2"/>
<gene>
    <name evidence="2" type="ORF">FN961_14230</name>
</gene>
<evidence type="ECO:0000313" key="2">
    <source>
        <dbReference type="EMBL" id="TRY13618.1"/>
    </source>
</evidence>
<keyword evidence="1" id="KW-0812">Transmembrane</keyword>
<feature type="transmembrane region" description="Helical" evidence="1">
    <location>
        <begin position="38"/>
        <end position="59"/>
    </location>
</feature>
<keyword evidence="1" id="KW-1133">Transmembrane helix</keyword>
<dbReference type="InterPro" id="IPR010398">
    <property type="entry name" value="DUF997"/>
</dbReference>
<accession>A0A553JMD1</accession>
<dbReference type="AlphaFoldDB" id="A0A553JMD1"/>
<keyword evidence="1" id="KW-0472">Membrane</keyword>
<dbReference type="EMBL" id="VKGK01000017">
    <property type="protein sequence ID" value="TRY13618.1"/>
    <property type="molecule type" value="Genomic_DNA"/>
</dbReference>
<name>A0A553JMD1_SHEHA</name>
<reference evidence="3" key="1">
    <citation type="submission" date="2019-07" db="EMBL/GenBank/DDBJ databases">
        <title>Shewanella sp. YLB-08 draft genomic sequence.</title>
        <authorList>
            <person name="Yu L."/>
        </authorList>
    </citation>
    <scope>NUCLEOTIDE SEQUENCE [LARGE SCALE GENOMIC DNA]</scope>
    <source>
        <strain evidence="3">JCM 20706</strain>
    </source>
</reference>